<accession>A0ABW2R8P3</accession>
<dbReference type="SMART" id="SM00935">
    <property type="entry name" value="OmpH"/>
    <property type="match status" value="1"/>
</dbReference>
<keyword evidence="5" id="KW-1185">Reference proteome</keyword>
<dbReference type="Proteomes" id="UP001596495">
    <property type="component" value="Unassembled WGS sequence"/>
</dbReference>
<dbReference type="PANTHER" id="PTHR35089:SF1">
    <property type="entry name" value="CHAPERONE PROTEIN SKP"/>
    <property type="match status" value="1"/>
</dbReference>
<comment type="caution">
    <text evidence="4">The sequence shown here is derived from an EMBL/GenBank/DDBJ whole genome shotgun (WGS) entry which is preliminary data.</text>
</comment>
<dbReference type="InterPro" id="IPR024930">
    <property type="entry name" value="Skp_dom_sf"/>
</dbReference>
<dbReference type="InterPro" id="IPR005632">
    <property type="entry name" value="Chaperone_Skp"/>
</dbReference>
<evidence type="ECO:0000256" key="1">
    <source>
        <dbReference type="ARBA" id="ARBA00022729"/>
    </source>
</evidence>
<evidence type="ECO:0000313" key="5">
    <source>
        <dbReference type="Proteomes" id="UP001596495"/>
    </source>
</evidence>
<dbReference type="SUPFAM" id="SSF111384">
    <property type="entry name" value="OmpH-like"/>
    <property type="match status" value="1"/>
</dbReference>
<gene>
    <name evidence="4" type="ORF">ACFQNJ_07985</name>
</gene>
<protein>
    <submittedName>
        <fullName evidence="4">OmpH family outer membrane protein</fullName>
    </submittedName>
</protein>
<dbReference type="PIRSF" id="PIRSF002094">
    <property type="entry name" value="OMP26_Skp"/>
    <property type="match status" value="1"/>
</dbReference>
<dbReference type="EMBL" id="JBHTBX010000004">
    <property type="protein sequence ID" value="MFC7434447.1"/>
    <property type="molecule type" value="Genomic_DNA"/>
</dbReference>
<comment type="similarity">
    <text evidence="2">Belongs to the skp family.</text>
</comment>
<reference evidence="5" key="1">
    <citation type="journal article" date="2019" name="Int. J. Syst. Evol. Microbiol.">
        <title>The Global Catalogue of Microorganisms (GCM) 10K type strain sequencing project: providing services to taxonomists for standard genome sequencing and annotation.</title>
        <authorList>
            <consortium name="The Broad Institute Genomics Platform"/>
            <consortium name="The Broad Institute Genome Sequencing Center for Infectious Disease"/>
            <person name="Wu L."/>
            <person name="Ma J."/>
        </authorList>
    </citation>
    <scope>NUCLEOTIDE SEQUENCE [LARGE SCALE GENOMIC DNA]</scope>
    <source>
        <strain evidence="5">CCUG 54518</strain>
    </source>
</reference>
<keyword evidence="1" id="KW-0732">Signal</keyword>
<evidence type="ECO:0000256" key="2">
    <source>
        <dbReference type="PIRNR" id="PIRNR002094"/>
    </source>
</evidence>
<dbReference type="RefSeq" id="WP_374640542.1">
    <property type="nucleotide sequence ID" value="NZ_JBHTBX010000004.1"/>
</dbReference>
<dbReference type="PANTHER" id="PTHR35089">
    <property type="entry name" value="CHAPERONE PROTEIN SKP"/>
    <property type="match status" value="1"/>
</dbReference>
<feature type="region of interest" description="Disordered" evidence="3">
    <location>
        <begin position="54"/>
        <end position="83"/>
    </location>
</feature>
<proteinExistence type="inferred from homology"/>
<evidence type="ECO:0000256" key="3">
    <source>
        <dbReference type="SAM" id="MobiDB-lite"/>
    </source>
</evidence>
<sequence>MATGAAAQGAKIGAVNVDRILRDSTPAKAATAKLEQEFSKREKELQTLAAQVKSASEKLEREAPTLPESQRVSRQRQLVDQDRELQRKQREFQEDLSLRRNEGLQQVLEKVNRVLKQVAENEKYDLIVQEAAYINPKLDITDKVIEALNNAK</sequence>
<feature type="compositionally biased region" description="Polar residues" evidence="3">
    <location>
        <begin position="67"/>
        <end position="76"/>
    </location>
</feature>
<dbReference type="Gene3D" id="3.30.910.20">
    <property type="entry name" value="Skp domain"/>
    <property type="match status" value="1"/>
</dbReference>
<organism evidence="4 5">
    <name type="scientific">Hydrogenophaga bisanensis</name>
    <dbReference type="NCBI Taxonomy" id="439611"/>
    <lineage>
        <taxon>Bacteria</taxon>
        <taxon>Pseudomonadati</taxon>
        <taxon>Pseudomonadota</taxon>
        <taxon>Betaproteobacteria</taxon>
        <taxon>Burkholderiales</taxon>
        <taxon>Comamonadaceae</taxon>
        <taxon>Hydrogenophaga</taxon>
    </lineage>
</organism>
<dbReference type="Pfam" id="PF03938">
    <property type="entry name" value="OmpH"/>
    <property type="match status" value="1"/>
</dbReference>
<name>A0ABW2R8P3_9BURK</name>
<evidence type="ECO:0000313" key="4">
    <source>
        <dbReference type="EMBL" id="MFC7434447.1"/>
    </source>
</evidence>